<dbReference type="PANTHER" id="PTHR48100:SF15">
    <property type="entry name" value="SEDOHEPTULOSE 1,7-BISPHOSPHATASE"/>
    <property type="match status" value="1"/>
</dbReference>
<keyword evidence="2" id="KW-1185">Reference proteome</keyword>
<dbReference type="PANTHER" id="PTHR48100">
    <property type="entry name" value="BROAD-SPECIFICITY PHOSPHATASE YOR283W-RELATED"/>
    <property type="match status" value="1"/>
</dbReference>
<reference evidence="2" key="1">
    <citation type="journal article" date="2019" name="Int. J. Syst. Evol. Microbiol.">
        <title>The Global Catalogue of Microorganisms (GCM) 10K type strain sequencing project: providing services to taxonomists for standard genome sequencing and annotation.</title>
        <authorList>
            <consortium name="The Broad Institute Genomics Platform"/>
            <consortium name="The Broad Institute Genome Sequencing Center for Infectious Disease"/>
            <person name="Wu L."/>
            <person name="Ma J."/>
        </authorList>
    </citation>
    <scope>NUCLEOTIDE SEQUENCE [LARGE SCALE GENOMIC DNA]</scope>
    <source>
        <strain evidence="2">JCM 32206</strain>
    </source>
</reference>
<dbReference type="InterPro" id="IPR050275">
    <property type="entry name" value="PGM_Phosphatase"/>
</dbReference>
<dbReference type="CDD" id="cd07067">
    <property type="entry name" value="HP_PGM_like"/>
    <property type="match status" value="1"/>
</dbReference>
<proteinExistence type="predicted"/>
<gene>
    <name evidence="1" type="ORF">GCM10023094_06830</name>
</gene>
<dbReference type="InterPro" id="IPR013078">
    <property type="entry name" value="His_Pase_superF_clade-1"/>
</dbReference>
<dbReference type="EMBL" id="BAABFB010000018">
    <property type="protein sequence ID" value="GAA4473334.1"/>
    <property type="molecule type" value="Genomic_DNA"/>
</dbReference>
<dbReference type="NCBIfam" id="NF009993">
    <property type="entry name" value="PRK13462.1"/>
    <property type="match status" value="1"/>
</dbReference>
<evidence type="ECO:0000313" key="2">
    <source>
        <dbReference type="Proteomes" id="UP001501183"/>
    </source>
</evidence>
<sequence>MPTDETDIPDTARIVLLRHGVTEWSAAGRHTGRTDVPLAGAGAQQAAVAGDRITALGLRDPEVLCSPRLRSLRTAELAALAARTWDALVEWDYGDYEGRTTPEIRQQVPHWSVWTHPCPGGEEADTVESRADMVLSIAESHLPRRDVVLVGHGHFSRALIARWAGLPLVEGRRFAMAPGAITVLGYERGVRQIVTHNHH</sequence>
<dbReference type="SMART" id="SM00855">
    <property type="entry name" value="PGAM"/>
    <property type="match status" value="1"/>
</dbReference>
<dbReference type="RefSeq" id="WP_345342183.1">
    <property type="nucleotide sequence ID" value="NZ_BAABFB010000018.1"/>
</dbReference>
<dbReference type="SUPFAM" id="SSF53254">
    <property type="entry name" value="Phosphoglycerate mutase-like"/>
    <property type="match status" value="1"/>
</dbReference>
<dbReference type="Proteomes" id="UP001501183">
    <property type="component" value="Unassembled WGS sequence"/>
</dbReference>
<protein>
    <submittedName>
        <fullName evidence="1">Acid phosphatase</fullName>
    </submittedName>
</protein>
<evidence type="ECO:0000313" key="1">
    <source>
        <dbReference type="EMBL" id="GAA4473334.1"/>
    </source>
</evidence>
<dbReference type="Pfam" id="PF00300">
    <property type="entry name" value="His_Phos_1"/>
    <property type="match status" value="1"/>
</dbReference>
<name>A0ABP8NWZ1_9NOCA</name>
<dbReference type="Gene3D" id="3.40.50.1240">
    <property type="entry name" value="Phosphoglycerate mutase-like"/>
    <property type="match status" value="1"/>
</dbReference>
<comment type="caution">
    <text evidence="1">The sequence shown here is derived from an EMBL/GenBank/DDBJ whole genome shotgun (WGS) entry which is preliminary data.</text>
</comment>
<accession>A0ABP8NWZ1</accession>
<dbReference type="InterPro" id="IPR029033">
    <property type="entry name" value="His_PPase_superfam"/>
</dbReference>
<organism evidence="1 2">
    <name type="scientific">Rhodococcus olei</name>
    <dbReference type="NCBI Taxonomy" id="2161675"/>
    <lineage>
        <taxon>Bacteria</taxon>
        <taxon>Bacillati</taxon>
        <taxon>Actinomycetota</taxon>
        <taxon>Actinomycetes</taxon>
        <taxon>Mycobacteriales</taxon>
        <taxon>Nocardiaceae</taxon>
        <taxon>Rhodococcus</taxon>
    </lineage>
</organism>